<evidence type="ECO:0000313" key="3">
    <source>
        <dbReference type="Proteomes" id="UP000590524"/>
    </source>
</evidence>
<organism evidence="2 3">
    <name type="scientific">Sphingobium scionense</name>
    <dbReference type="NCBI Taxonomy" id="1404341"/>
    <lineage>
        <taxon>Bacteria</taxon>
        <taxon>Pseudomonadati</taxon>
        <taxon>Pseudomonadota</taxon>
        <taxon>Alphaproteobacteria</taxon>
        <taxon>Sphingomonadales</taxon>
        <taxon>Sphingomonadaceae</taxon>
        <taxon>Sphingobium</taxon>
    </lineage>
</organism>
<evidence type="ECO:0000256" key="1">
    <source>
        <dbReference type="SAM" id="MobiDB-lite"/>
    </source>
</evidence>
<protein>
    <submittedName>
        <fullName evidence="2">Ni/Co efflux regulator RcnB</fullName>
    </submittedName>
</protein>
<dbReference type="EMBL" id="JACIEU010000009">
    <property type="protein sequence ID" value="MBB4148675.1"/>
    <property type="molecule type" value="Genomic_DNA"/>
</dbReference>
<dbReference type="Gene3D" id="3.10.450.160">
    <property type="entry name" value="inner membrane protein cigr"/>
    <property type="match status" value="1"/>
</dbReference>
<dbReference type="RefSeq" id="WP_188082365.1">
    <property type="nucleotide sequence ID" value="NZ_JACIEU010000009.1"/>
</dbReference>
<name>A0A7W6PUR3_9SPHN</name>
<reference evidence="2 3" key="1">
    <citation type="submission" date="2020-08" db="EMBL/GenBank/DDBJ databases">
        <title>Genomic Encyclopedia of Type Strains, Phase IV (KMG-IV): sequencing the most valuable type-strain genomes for metagenomic binning, comparative biology and taxonomic classification.</title>
        <authorList>
            <person name="Goeker M."/>
        </authorList>
    </citation>
    <scope>NUCLEOTIDE SEQUENCE [LARGE SCALE GENOMIC DNA]</scope>
    <source>
        <strain evidence="2 3">DSM 19371</strain>
    </source>
</reference>
<proteinExistence type="predicted"/>
<dbReference type="AlphaFoldDB" id="A0A7W6PUR3"/>
<accession>A0A7W6PUR3</accession>
<feature type="compositionally biased region" description="Basic and acidic residues" evidence="1">
    <location>
        <begin position="28"/>
        <end position="38"/>
    </location>
</feature>
<comment type="caution">
    <text evidence="2">The sequence shown here is derived from an EMBL/GenBank/DDBJ whole genome shotgun (WGS) entry which is preliminary data.</text>
</comment>
<dbReference type="Proteomes" id="UP000590524">
    <property type="component" value="Unassembled WGS sequence"/>
</dbReference>
<feature type="region of interest" description="Disordered" evidence="1">
    <location>
        <begin position="1"/>
        <end position="38"/>
    </location>
</feature>
<sequence>MSVQGPHGRGGTVQRSVERRPGGASVERSLDTNDGRHFEASRSAAWGGGYYSGSRTVTGPNGGTVTRRATVDAWHRPLPPAGYWGPRRGYYFAPGYGYFPVTAPYYARPWTIGAIVPVSLRRYYVPVPAVYGLPVAPVGHSWIFVGNRTALVAGRTGVIVRLGPVFW</sequence>
<keyword evidence="3" id="KW-1185">Reference proteome</keyword>
<gene>
    <name evidence="2" type="ORF">GGQ90_002459</name>
</gene>
<evidence type="ECO:0000313" key="2">
    <source>
        <dbReference type="EMBL" id="MBB4148675.1"/>
    </source>
</evidence>